<dbReference type="AlphaFoldDB" id="A0A3R6YW58"/>
<reference evidence="1 2" key="1">
    <citation type="submission" date="2018-08" db="EMBL/GenBank/DDBJ databases">
        <title>Aphanomyces genome sequencing and annotation.</title>
        <authorList>
            <person name="Minardi D."/>
            <person name="Oidtmann B."/>
            <person name="Van Der Giezen M."/>
            <person name="Studholme D.J."/>
        </authorList>
    </citation>
    <scope>NUCLEOTIDE SEQUENCE [LARGE SCALE GENOMIC DNA]</scope>
    <source>
        <strain evidence="1 2">NJM0002</strain>
    </source>
</reference>
<sequence>MSAPIRRHIAGPPLHITLKYAWTTHDCSMRTFTLVAAVVCAAVFAHVEACPFKSPKKSMCWCDASMNKPKTVGDCDSANRQHFHQSAHNAKTKGAKFYLCCDKTKPNAYCLTIAQAVSCGFEQGIAFY</sequence>
<gene>
    <name evidence="1" type="ORF">DYB32_006750</name>
</gene>
<protein>
    <submittedName>
        <fullName evidence="1">Uncharacterized protein</fullName>
    </submittedName>
</protein>
<keyword evidence="2" id="KW-1185">Reference proteome</keyword>
<dbReference type="Proteomes" id="UP000285060">
    <property type="component" value="Unassembled WGS sequence"/>
</dbReference>
<proteinExistence type="predicted"/>
<accession>A0A3R6YW58</accession>
<comment type="caution">
    <text evidence="1">The sequence shown here is derived from an EMBL/GenBank/DDBJ whole genome shotgun (WGS) entry which is preliminary data.</text>
</comment>
<name>A0A3R6YW58_9STRA</name>
<dbReference type="EMBL" id="QUSY01000766">
    <property type="protein sequence ID" value="RHY27473.1"/>
    <property type="molecule type" value="Genomic_DNA"/>
</dbReference>
<evidence type="ECO:0000313" key="2">
    <source>
        <dbReference type="Proteomes" id="UP000285060"/>
    </source>
</evidence>
<organism evidence="1 2">
    <name type="scientific">Aphanomyces invadans</name>
    <dbReference type="NCBI Taxonomy" id="157072"/>
    <lineage>
        <taxon>Eukaryota</taxon>
        <taxon>Sar</taxon>
        <taxon>Stramenopiles</taxon>
        <taxon>Oomycota</taxon>
        <taxon>Saprolegniomycetes</taxon>
        <taxon>Saprolegniales</taxon>
        <taxon>Verrucalvaceae</taxon>
        <taxon>Aphanomyces</taxon>
    </lineage>
</organism>
<dbReference type="VEuPathDB" id="FungiDB:H310_13607"/>
<evidence type="ECO:0000313" key="1">
    <source>
        <dbReference type="EMBL" id="RHY27473.1"/>
    </source>
</evidence>